<organism evidence="2 3">
    <name type="scientific">Actinomycetospora aeridis</name>
    <dbReference type="NCBI Taxonomy" id="3129231"/>
    <lineage>
        <taxon>Bacteria</taxon>
        <taxon>Bacillati</taxon>
        <taxon>Actinomycetota</taxon>
        <taxon>Actinomycetes</taxon>
        <taxon>Pseudonocardiales</taxon>
        <taxon>Pseudonocardiaceae</taxon>
        <taxon>Actinomycetospora</taxon>
    </lineage>
</organism>
<comment type="caution">
    <text evidence="2">The sequence shown here is derived from an EMBL/GenBank/DDBJ whole genome shotgun (WGS) entry which is preliminary data.</text>
</comment>
<reference evidence="2 3" key="1">
    <citation type="submission" date="2024-03" db="EMBL/GenBank/DDBJ databases">
        <title>Actinomycetospora sp. OC33-EN06, a novel actinomycete isolated from wild orchid (Aerides multiflora).</title>
        <authorList>
            <person name="Suriyachadkun C."/>
        </authorList>
    </citation>
    <scope>NUCLEOTIDE SEQUENCE [LARGE SCALE GENOMIC DNA]</scope>
    <source>
        <strain evidence="2 3">OC33-EN06</strain>
    </source>
</reference>
<name>A0ABU8N2T1_9PSEU</name>
<proteinExistence type="predicted"/>
<accession>A0ABU8N2T1</accession>
<evidence type="ECO:0000256" key="1">
    <source>
        <dbReference type="SAM" id="MobiDB-lite"/>
    </source>
</evidence>
<keyword evidence="3" id="KW-1185">Reference proteome</keyword>
<evidence type="ECO:0008006" key="4">
    <source>
        <dbReference type="Google" id="ProtNLM"/>
    </source>
</evidence>
<evidence type="ECO:0000313" key="3">
    <source>
        <dbReference type="Proteomes" id="UP001370100"/>
    </source>
</evidence>
<dbReference type="RefSeq" id="WP_337713033.1">
    <property type="nucleotide sequence ID" value="NZ_JBBEGL010000002.1"/>
</dbReference>
<protein>
    <recommendedName>
        <fullName evidence="4">ACT domain-containing protein</fullName>
    </recommendedName>
</protein>
<dbReference type="Proteomes" id="UP001370100">
    <property type="component" value="Unassembled WGS sequence"/>
</dbReference>
<evidence type="ECO:0000313" key="2">
    <source>
        <dbReference type="EMBL" id="MEJ2886558.1"/>
    </source>
</evidence>
<sequence length="111" mass="11835">MDPHQDPWVPAPRHGDRTDIRAAGGGDPWSPTVPFPRVAPAVERLPDHVVTPVPSTALVPVPRRSAALVVRETETPGLLRSCARAFARLVHVTVDGVRSFVALLAAAPASR</sequence>
<gene>
    <name evidence="2" type="ORF">WCD41_08855</name>
</gene>
<feature type="region of interest" description="Disordered" evidence="1">
    <location>
        <begin position="1"/>
        <end position="31"/>
    </location>
</feature>
<dbReference type="EMBL" id="JBBEGL010000002">
    <property type="protein sequence ID" value="MEJ2886558.1"/>
    <property type="molecule type" value="Genomic_DNA"/>
</dbReference>